<accession>A0A0R1QMF0</accession>
<evidence type="ECO:0000313" key="4">
    <source>
        <dbReference type="EMBL" id="KRL45601.1"/>
    </source>
</evidence>
<protein>
    <submittedName>
        <fullName evidence="4">Transcription regulator</fullName>
    </submittedName>
</protein>
<keyword evidence="5" id="KW-1185">Reference proteome</keyword>
<feature type="domain" description="HTH tetR-type" evidence="3">
    <location>
        <begin position="12"/>
        <end position="72"/>
    </location>
</feature>
<proteinExistence type="predicted"/>
<dbReference type="Proteomes" id="UP000051790">
    <property type="component" value="Unassembled WGS sequence"/>
</dbReference>
<dbReference type="PROSITE" id="PS50977">
    <property type="entry name" value="HTH_TETR_2"/>
    <property type="match status" value="1"/>
</dbReference>
<evidence type="ECO:0000259" key="3">
    <source>
        <dbReference type="PROSITE" id="PS50977"/>
    </source>
</evidence>
<dbReference type="Gene3D" id="1.10.357.10">
    <property type="entry name" value="Tetracycline Repressor, domain 2"/>
    <property type="match status" value="1"/>
</dbReference>
<evidence type="ECO:0000256" key="2">
    <source>
        <dbReference type="PROSITE-ProRule" id="PRU00335"/>
    </source>
</evidence>
<sequence length="180" mass="21192">MAATKHAQAIQQDSQTYLTEALFQLLEKKTLSEIKITELVARAGVSRMAFYRNYDSVEDILRQHFAPRIQRLFDNVIFEQPATVKLEDMQAFFDRFADELRLSLRAHFEYVIRDLFTKNMARYYANWAGMTPEHLKYWTVFMTNGVYGIWREWLLTGQKESLAELHTLIKKLQISTESAL</sequence>
<dbReference type="GO" id="GO:0003677">
    <property type="term" value="F:DNA binding"/>
    <property type="evidence" value="ECO:0007669"/>
    <property type="project" value="UniProtKB-UniRule"/>
</dbReference>
<comment type="caution">
    <text evidence="4">The sequence shown here is derived from an EMBL/GenBank/DDBJ whole genome shotgun (WGS) entry which is preliminary data.</text>
</comment>
<reference evidence="4 5" key="1">
    <citation type="journal article" date="2015" name="Genome Announc.">
        <title>Expanding the biotechnology potential of lactobacilli through comparative genomics of 213 strains and associated genera.</title>
        <authorList>
            <person name="Sun Z."/>
            <person name="Harris H.M."/>
            <person name="McCann A."/>
            <person name="Guo C."/>
            <person name="Argimon S."/>
            <person name="Zhang W."/>
            <person name="Yang X."/>
            <person name="Jeffery I.B."/>
            <person name="Cooney J.C."/>
            <person name="Kagawa T.F."/>
            <person name="Liu W."/>
            <person name="Song Y."/>
            <person name="Salvetti E."/>
            <person name="Wrobel A."/>
            <person name="Rasinkangas P."/>
            <person name="Parkhill J."/>
            <person name="Rea M.C."/>
            <person name="O'Sullivan O."/>
            <person name="Ritari J."/>
            <person name="Douillard F.P."/>
            <person name="Paul Ross R."/>
            <person name="Yang R."/>
            <person name="Briner A.E."/>
            <person name="Felis G.E."/>
            <person name="de Vos W.M."/>
            <person name="Barrangou R."/>
            <person name="Klaenhammer T.R."/>
            <person name="Caufield P.W."/>
            <person name="Cui Y."/>
            <person name="Zhang H."/>
            <person name="O'Toole P.W."/>
        </authorList>
    </citation>
    <scope>NUCLEOTIDE SEQUENCE [LARGE SCALE GENOMIC DNA]</scope>
    <source>
        <strain evidence="4 5">DSM 13343</strain>
    </source>
</reference>
<dbReference type="AlphaFoldDB" id="A0A0R1QMF0"/>
<name>A0A0R1QMF0_9LACO</name>
<dbReference type="SUPFAM" id="SSF46689">
    <property type="entry name" value="Homeodomain-like"/>
    <property type="match status" value="1"/>
</dbReference>
<gene>
    <name evidence="4" type="ORF">FD01_GL000632</name>
</gene>
<dbReference type="InterPro" id="IPR009057">
    <property type="entry name" value="Homeodomain-like_sf"/>
</dbReference>
<feature type="DNA-binding region" description="H-T-H motif" evidence="2">
    <location>
        <begin position="35"/>
        <end position="54"/>
    </location>
</feature>
<dbReference type="PATRIC" id="fig|1423769.4.peg.673"/>
<dbReference type="InterPro" id="IPR001647">
    <property type="entry name" value="HTH_TetR"/>
</dbReference>
<evidence type="ECO:0000313" key="5">
    <source>
        <dbReference type="Proteomes" id="UP000051790"/>
    </source>
</evidence>
<organism evidence="4 5">
    <name type="scientific">Lacticaseibacillus manihotivorans DSM 13343 = JCM 12514</name>
    <dbReference type="NCBI Taxonomy" id="1423769"/>
    <lineage>
        <taxon>Bacteria</taxon>
        <taxon>Bacillati</taxon>
        <taxon>Bacillota</taxon>
        <taxon>Bacilli</taxon>
        <taxon>Lactobacillales</taxon>
        <taxon>Lactobacillaceae</taxon>
        <taxon>Lacticaseibacillus</taxon>
    </lineage>
</organism>
<keyword evidence="1 2" id="KW-0238">DNA-binding</keyword>
<evidence type="ECO:0000256" key="1">
    <source>
        <dbReference type="ARBA" id="ARBA00023125"/>
    </source>
</evidence>
<dbReference type="RefSeq" id="WP_056963339.1">
    <property type="nucleotide sequence ID" value="NZ_AZEU01000121.1"/>
</dbReference>
<dbReference type="OrthoDB" id="9810250at2"/>
<dbReference type="EMBL" id="AZEU01000121">
    <property type="protein sequence ID" value="KRL45601.1"/>
    <property type="molecule type" value="Genomic_DNA"/>
</dbReference>